<evidence type="ECO:0000256" key="1">
    <source>
        <dbReference type="ARBA" id="ARBA00004175"/>
    </source>
</evidence>
<keyword evidence="5" id="KW-0800">Toxin</keyword>
<gene>
    <name evidence="9" type="ORF">B4U79_13590</name>
</gene>
<evidence type="ECO:0000256" key="3">
    <source>
        <dbReference type="ARBA" id="ARBA00022537"/>
    </source>
</evidence>
<dbReference type="GO" id="GO:0006887">
    <property type="term" value="P:exocytosis"/>
    <property type="evidence" value="ECO:0007669"/>
    <property type="project" value="UniProtKB-KW"/>
</dbReference>
<keyword evidence="3" id="KW-1052">Target cell membrane</keyword>
<keyword evidence="4" id="KW-0677">Repeat</keyword>
<keyword evidence="5" id="KW-0638">Presynaptic neurotoxin</keyword>
<dbReference type="OrthoDB" id="448455at2759"/>
<evidence type="ECO:0000256" key="4">
    <source>
        <dbReference type="ARBA" id="ARBA00022737"/>
    </source>
</evidence>
<keyword evidence="10" id="KW-1185">Reference proteome</keyword>
<keyword evidence="6 8" id="KW-0040">ANK repeat</keyword>
<dbReference type="PROSITE" id="PS50297">
    <property type="entry name" value="ANK_REP_REGION"/>
    <property type="match status" value="1"/>
</dbReference>
<dbReference type="Gene3D" id="1.25.40.20">
    <property type="entry name" value="Ankyrin repeat-containing domain"/>
    <property type="match status" value="1"/>
</dbReference>
<dbReference type="SUPFAM" id="SSF48403">
    <property type="entry name" value="Ankyrin repeat"/>
    <property type="match status" value="1"/>
</dbReference>
<sequence>MNIFDIIDQLDEDFLKDELASGLHNVNTVDKFGFSPILLAAWCEEKPLTKLLIKYGAIFSDKSRPRGVPCDPLHIAARKNAFDVIKFLVKKGANVNAIDDAGKTPLWYAILQLYQQDPVPEFIDEACQFLIDNGANCLESENTVDIDLITIFLVFESKDTYINNTLFFKTRGIKKLTYVIFHEIIKCANSFDLTFFEQEICDLFATQNIKTRVICSSKHKVFGSGALSITYAITVRKNNSNSTYEMIKHGAEVQIFNLNFSHNSFTTLKMLLDLEFRLEINCFLDNREQLNLEDVSEVTSIEITCYKVYEQEETQRRIENLFELKAFRNICKWLKQSFDKRA</sequence>
<evidence type="ECO:0000256" key="8">
    <source>
        <dbReference type="PROSITE-ProRule" id="PRU00023"/>
    </source>
</evidence>
<keyword evidence="2" id="KW-0268">Exocytosis</keyword>
<evidence type="ECO:0000256" key="7">
    <source>
        <dbReference type="ARBA" id="ARBA00023298"/>
    </source>
</evidence>
<evidence type="ECO:0000313" key="9">
    <source>
        <dbReference type="EMBL" id="RWS12196.1"/>
    </source>
</evidence>
<evidence type="ECO:0000313" key="10">
    <source>
        <dbReference type="Proteomes" id="UP000285301"/>
    </source>
</evidence>
<dbReference type="Pfam" id="PF12796">
    <property type="entry name" value="Ank_2"/>
    <property type="match status" value="1"/>
</dbReference>
<dbReference type="InterPro" id="IPR036770">
    <property type="entry name" value="Ankyrin_rpt-contain_sf"/>
</dbReference>
<proteinExistence type="predicted"/>
<dbReference type="PROSITE" id="PS50088">
    <property type="entry name" value="ANK_REPEAT"/>
    <property type="match status" value="1"/>
</dbReference>
<evidence type="ECO:0000256" key="5">
    <source>
        <dbReference type="ARBA" id="ARBA00023028"/>
    </source>
</evidence>
<dbReference type="STRING" id="1965070.A0A3S3NZG7"/>
<dbReference type="InterPro" id="IPR002110">
    <property type="entry name" value="Ankyrin_rpt"/>
</dbReference>
<dbReference type="Proteomes" id="UP000285301">
    <property type="component" value="Unassembled WGS sequence"/>
</dbReference>
<dbReference type="PANTHER" id="PTHR24134">
    <property type="entry name" value="ANKYRIN REPEAT-CONTAINING PROTEIN DDB_G0279043"/>
    <property type="match status" value="1"/>
</dbReference>
<keyword evidence="7" id="KW-1053">Target membrane</keyword>
<dbReference type="SMART" id="SM00248">
    <property type="entry name" value="ANK"/>
    <property type="match status" value="4"/>
</dbReference>
<protein>
    <submittedName>
        <fullName evidence="9">Uncharacterized protein</fullName>
    </submittedName>
</protein>
<comment type="caution">
    <text evidence="9">The sequence shown here is derived from an EMBL/GenBank/DDBJ whole genome shotgun (WGS) entry which is preliminary data.</text>
</comment>
<dbReference type="EMBL" id="NCKU01001398">
    <property type="protein sequence ID" value="RWS12196.1"/>
    <property type="molecule type" value="Genomic_DNA"/>
</dbReference>
<reference evidence="9 10" key="1">
    <citation type="journal article" date="2018" name="Gigascience">
        <title>Genomes of trombidid mites reveal novel predicted allergens and laterally-transferred genes associated with secondary metabolism.</title>
        <authorList>
            <person name="Dong X."/>
            <person name="Chaisiri K."/>
            <person name="Xia D."/>
            <person name="Armstrong S.D."/>
            <person name="Fang Y."/>
            <person name="Donnelly M.J."/>
            <person name="Kadowaki T."/>
            <person name="McGarry J.W."/>
            <person name="Darby A.C."/>
            <person name="Makepeace B.L."/>
        </authorList>
    </citation>
    <scope>NUCLEOTIDE SEQUENCE [LARGE SCALE GENOMIC DNA]</scope>
    <source>
        <strain evidence="9">UoL-WK</strain>
    </source>
</reference>
<dbReference type="GO" id="GO:0044231">
    <property type="term" value="C:host cell presynaptic membrane"/>
    <property type="evidence" value="ECO:0007669"/>
    <property type="project" value="UniProtKB-KW"/>
</dbReference>
<dbReference type="PANTHER" id="PTHR24134:SF9">
    <property type="entry name" value="ANKYRIN REPEAT AND SOCS BOX PROTEIN 8"/>
    <property type="match status" value="1"/>
</dbReference>
<dbReference type="GO" id="GO:0044218">
    <property type="term" value="C:other organism cell membrane"/>
    <property type="evidence" value="ECO:0007669"/>
    <property type="project" value="UniProtKB-KW"/>
</dbReference>
<organism evidence="9 10">
    <name type="scientific">Dinothrombium tinctorium</name>
    <dbReference type="NCBI Taxonomy" id="1965070"/>
    <lineage>
        <taxon>Eukaryota</taxon>
        <taxon>Metazoa</taxon>
        <taxon>Ecdysozoa</taxon>
        <taxon>Arthropoda</taxon>
        <taxon>Chelicerata</taxon>
        <taxon>Arachnida</taxon>
        <taxon>Acari</taxon>
        <taxon>Acariformes</taxon>
        <taxon>Trombidiformes</taxon>
        <taxon>Prostigmata</taxon>
        <taxon>Anystina</taxon>
        <taxon>Parasitengona</taxon>
        <taxon>Trombidioidea</taxon>
        <taxon>Trombidiidae</taxon>
        <taxon>Dinothrombium</taxon>
    </lineage>
</organism>
<keyword evidence="7" id="KW-0472">Membrane</keyword>
<name>A0A3S3NZG7_9ACAR</name>
<evidence type="ECO:0000256" key="2">
    <source>
        <dbReference type="ARBA" id="ARBA00022483"/>
    </source>
</evidence>
<feature type="repeat" description="ANK" evidence="8">
    <location>
        <begin position="72"/>
        <end position="100"/>
    </location>
</feature>
<evidence type="ECO:0000256" key="6">
    <source>
        <dbReference type="ARBA" id="ARBA00023043"/>
    </source>
</evidence>
<dbReference type="AlphaFoldDB" id="A0A3S3NZG7"/>
<keyword evidence="5" id="KW-0528">Neurotoxin</keyword>
<comment type="subcellular location">
    <subcellularLocation>
        <location evidence="1">Target cell membrane</location>
    </subcellularLocation>
</comment>
<accession>A0A3S3NZG7</accession>